<dbReference type="InterPro" id="IPR004678">
    <property type="entry name" value="Cyt_c_oxidase_cbb3_su3"/>
</dbReference>
<dbReference type="Pfam" id="PF14715">
    <property type="entry name" value="FixP_N"/>
    <property type="match status" value="1"/>
</dbReference>
<evidence type="ECO:0000313" key="25">
    <source>
        <dbReference type="Proteomes" id="UP001431221"/>
    </source>
</evidence>
<proteinExistence type="inferred from homology"/>
<dbReference type="InterPro" id="IPR050597">
    <property type="entry name" value="Cytochrome_c_Oxidase_Subunit"/>
</dbReference>
<keyword evidence="25" id="KW-1185">Reference proteome</keyword>
<dbReference type="PROSITE" id="PS51007">
    <property type="entry name" value="CYTC"/>
    <property type="match status" value="2"/>
</dbReference>
<keyword evidence="16 21" id="KW-0560">Oxidoreductase</keyword>
<keyword evidence="13 21" id="KW-0375">Hydrogen ion transport</keyword>
<dbReference type="EMBL" id="JALNMJ010000001">
    <property type="protein sequence ID" value="MCK7611008.1"/>
    <property type="molecule type" value="Genomic_DNA"/>
</dbReference>
<keyword evidence="12" id="KW-0677">Repeat</keyword>
<evidence type="ECO:0000313" key="24">
    <source>
        <dbReference type="EMBL" id="MCK7611008.1"/>
    </source>
</evidence>
<protein>
    <recommendedName>
        <fullName evidence="21">Cbb3-type cytochrome c oxidase subunit</fullName>
    </recommendedName>
</protein>
<evidence type="ECO:0000256" key="13">
    <source>
        <dbReference type="ARBA" id="ARBA00022781"/>
    </source>
</evidence>
<keyword evidence="5 21" id="KW-0813">Transport</keyword>
<evidence type="ECO:0000256" key="14">
    <source>
        <dbReference type="ARBA" id="ARBA00022982"/>
    </source>
</evidence>
<evidence type="ECO:0000256" key="3">
    <source>
        <dbReference type="ARBA" id="ARBA00006113"/>
    </source>
</evidence>
<feature type="transmembrane region" description="Helical" evidence="22">
    <location>
        <begin position="35"/>
        <end position="53"/>
    </location>
</feature>
<reference evidence="24" key="1">
    <citation type="submission" date="2022-04" db="EMBL/GenBank/DDBJ databases">
        <title>Roseibium sp. CAU 1639 isolated from mud.</title>
        <authorList>
            <person name="Kim W."/>
        </authorList>
    </citation>
    <scope>NUCLEOTIDE SEQUENCE</scope>
    <source>
        <strain evidence="24">CAU 1639</strain>
    </source>
</reference>
<comment type="function">
    <text evidence="20">C-type cytochrome. Part of the cbb3-type cytochrome c oxidase complex. FixP subunit is required for transferring electrons from donor cytochrome c via its heme groups to FixO subunit. From there, electrons are shuttled to the catalytic binuclear center of FixN subunit where oxygen reduction takes place. The complex also functions as a proton pump.</text>
</comment>
<dbReference type="NCBIfam" id="TIGR00782">
    <property type="entry name" value="ccoP"/>
    <property type="match status" value="1"/>
</dbReference>
<dbReference type="PANTHER" id="PTHR33751:SF1">
    <property type="entry name" value="CBB3-TYPE CYTOCHROME C OXIDASE SUBUNIT FIXP"/>
    <property type="match status" value="1"/>
</dbReference>
<keyword evidence="8 21" id="KW-0349">Heme</keyword>
<comment type="similarity">
    <text evidence="3 21">Belongs to the CcoP / FixP family.</text>
</comment>
<dbReference type="PRINTS" id="PR00605">
    <property type="entry name" value="CYTCHROMECIC"/>
</dbReference>
<dbReference type="InterPro" id="IPR036909">
    <property type="entry name" value="Cyt_c-like_dom_sf"/>
</dbReference>
<evidence type="ECO:0000256" key="17">
    <source>
        <dbReference type="ARBA" id="ARBA00023004"/>
    </source>
</evidence>
<evidence type="ECO:0000256" key="19">
    <source>
        <dbReference type="ARBA" id="ARBA00023136"/>
    </source>
</evidence>
<evidence type="ECO:0000256" key="15">
    <source>
        <dbReference type="ARBA" id="ARBA00022989"/>
    </source>
</evidence>
<dbReference type="PANTHER" id="PTHR33751">
    <property type="entry name" value="CBB3-TYPE CYTOCHROME C OXIDASE SUBUNIT FIXP"/>
    <property type="match status" value="1"/>
</dbReference>
<keyword evidence="10 22" id="KW-0812">Transmembrane</keyword>
<dbReference type="Pfam" id="PF13442">
    <property type="entry name" value="Cytochrome_CBB3"/>
    <property type="match status" value="1"/>
</dbReference>
<evidence type="ECO:0000256" key="9">
    <source>
        <dbReference type="ARBA" id="ARBA00022660"/>
    </source>
</evidence>
<comment type="subunit">
    <text evidence="4">Component of the cbb3-type cytochrome c oxidase at least composed of FixN, FixO, FixQ and FixP.</text>
</comment>
<dbReference type="Gene3D" id="6.10.280.130">
    <property type="match status" value="1"/>
</dbReference>
<organism evidence="24 25">
    <name type="scientific">Roseibium sediminicola</name>
    <dbReference type="NCBI Taxonomy" id="2933272"/>
    <lineage>
        <taxon>Bacteria</taxon>
        <taxon>Pseudomonadati</taxon>
        <taxon>Pseudomonadota</taxon>
        <taxon>Alphaproteobacteria</taxon>
        <taxon>Hyphomicrobiales</taxon>
        <taxon>Stappiaceae</taxon>
        <taxon>Roseibium</taxon>
    </lineage>
</organism>
<evidence type="ECO:0000256" key="2">
    <source>
        <dbReference type="ARBA" id="ARBA00004673"/>
    </source>
</evidence>
<evidence type="ECO:0000256" key="21">
    <source>
        <dbReference type="PIRNR" id="PIRNR000006"/>
    </source>
</evidence>
<evidence type="ECO:0000256" key="1">
    <source>
        <dbReference type="ARBA" id="ARBA00004533"/>
    </source>
</evidence>
<accession>A0ABT0GQ86</accession>
<comment type="caution">
    <text evidence="24">The sequence shown here is derived from an EMBL/GenBank/DDBJ whole genome shotgun (WGS) entry which is preliminary data.</text>
</comment>
<sequence>MADTHNKEVDQISGVETTGHEWDGLKELNNPLPKWWLYLFYVTIVWAVIYWVLYPSWPLISSYTSGVLGANQRLEAIQAYDDVVAGRSEFADKIVAASLEEVAADQELLQFALANGQAAFGDNCAPCHGSGGTGAEGYPNLQDDTWLWGGTLDDIHTTLEYGIRAGNDDTRIGDMPAFGRDEILSREEVNQVSNYVASRAGLETEDGVDLAAGETLYVDNCAACHGDNLGGIQEMGAPSLTSANYLYGKSLEAIKAQVNNPRNGVMPAWADRLDPATIKSLTVYVHSFGGGQ</sequence>
<dbReference type="Proteomes" id="UP001431221">
    <property type="component" value="Unassembled WGS sequence"/>
</dbReference>
<name>A0ABT0GQ86_9HYPH</name>
<evidence type="ECO:0000256" key="10">
    <source>
        <dbReference type="ARBA" id="ARBA00022692"/>
    </source>
</evidence>
<comment type="subcellular location">
    <subcellularLocation>
        <location evidence="1 21">Cell inner membrane</location>
    </subcellularLocation>
</comment>
<dbReference type="SUPFAM" id="SSF46626">
    <property type="entry name" value="Cytochrome c"/>
    <property type="match status" value="2"/>
</dbReference>
<comment type="cofactor">
    <cofactor evidence="21">
        <name>heme c</name>
        <dbReference type="ChEBI" id="CHEBI:61717"/>
    </cofactor>
    <text evidence="21">Binds 2 heme C groups per subunit.</text>
</comment>
<gene>
    <name evidence="24" type="primary">ccoP</name>
    <name evidence="24" type="ORF">M0H32_02445</name>
</gene>
<comment type="pathway">
    <text evidence="2 21">Energy metabolism; oxidative phosphorylation.</text>
</comment>
<feature type="domain" description="Cytochrome c" evidence="23">
    <location>
        <begin position="111"/>
        <end position="200"/>
    </location>
</feature>
<evidence type="ECO:0000259" key="23">
    <source>
        <dbReference type="PROSITE" id="PS51007"/>
    </source>
</evidence>
<evidence type="ECO:0000256" key="8">
    <source>
        <dbReference type="ARBA" id="ARBA00022617"/>
    </source>
</evidence>
<keyword evidence="18 21" id="KW-0406">Ion transport</keyword>
<keyword evidence="17 21" id="KW-0408">Iron</keyword>
<keyword evidence="15 22" id="KW-1133">Transmembrane helix</keyword>
<keyword evidence="11 21" id="KW-0479">Metal-binding</keyword>
<evidence type="ECO:0000256" key="22">
    <source>
        <dbReference type="SAM" id="Phobius"/>
    </source>
</evidence>
<evidence type="ECO:0000256" key="5">
    <source>
        <dbReference type="ARBA" id="ARBA00022448"/>
    </source>
</evidence>
<evidence type="ECO:0000256" key="20">
    <source>
        <dbReference type="ARBA" id="ARBA00025525"/>
    </source>
</evidence>
<dbReference type="InterPro" id="IPR032858">
    <property type="entry name" value="CcoP_N"/>
</dbReference>
<evidence type="ECO:0000256" key="6">
    <source>
        <dbReference type="ARBA" id="ARBA00022475"/>
    </source>
</evidence>
<keyword evidence="9 21" id="KW-0679">Respiratory chain</keyword>
<keyword evidence="6 21" id="KW-1003">Cell membrane</keyword>
<dbReference type="InterPro" id="IPR008168">
    <property type="entry name" value="Cyt_C_IC"/>
</dbReference>
<dbReference type="InterPro" id="IPR038414">
    <property type="entry name" value="CcoP_N_sf"/>
</dbReference>
<evidence type="ECO:0000256" key="12">
    <source>
        <dbReference type="ARBA" id="ARBA00022737"/>
    </source>
</evidence>
<dbReference type="PIRSF" id="PIRSF000006">
    <property type="entry name" value="Cbb3-Cox_fixP"/>
    <property type="match status" value="1"/>
</dbReference>
<feature type="domain" description="Cytochrome c" evidence="23">
    <location>
        <begin position="208"/>
        <end position="289"/>
    </location>
</feature>
<evidence type="ECO:0000256" key="18">
    <source>
        <dbReference type="ARBA" id="ARBA00023065"/>
    </source>
</evidence>
<keyword evidence="19 21" id="KW-0472">Membrane</keyword>
<evidence type="ECO:0000256" key="16">
    <source>
        <dbReference type="ARBA" id="ARBA00023002"/>
    </source>
</evidence>
<keyword evidence="14 21" id="KW-0249">Electron transport</keyword>
<evidence type="ECO:0000256" key="7">
    <source>
        <dbReference type="ARBA" id="ARBA00022519"/>
    </source>
</evidence>
<keyword evidence="7 21" id="KW-0997">Cell inner membrane</keyword>
<dbReference type="Gene3D" id="1.10.760.10">
    <property type="entry name" value="Cytochrome c-like domain"/>
    <property type="match status" value="2"/>
</dbReference>
<evidence type="ECO:0000256" key="11">
    <source>
        <dbReference type="ARBA" id="ARBA00022723"/>
    </source>
</evidence>
<dbReference type="InterPro" id="IPR009056">
    <property type="entry name" value="Cyt_c-like_dom"/>
</dbReference>
<evidence type="ECO:0000256" key="4">
    <source>
        <dbReference type="ARBA" id="ARBA00011203"/>
    </source>
</evidence>
<dbReference type="RefSeq" id="WP_248150249.1">
    <property type="nucleotide sequence ID" value="NZ_JALNMJ010000001.1"/>
</dbReference>
<dbReference type="Pfam" id="PF00034">
    <property type="entry name" value="Cytochrom_C"/>
    <property type="match status" value="1"/>
</dbReference>